<evidence type="ECO:0000313" key="3">
    <source>
        <dbReference type="Proteomes" id="UP000644507"/>
    </source>
</evidence>
<gene>
    <name evidence="2" type="ORF">GCM10007100_08360</name>
</gene>
<evidence type="ECO:0000313" key="2">
    <source>
        <dbReference type="EMBL" id="GHC45379.1"/>
    </source>
</evidence>
<feature type="domain" description="Type I restriction enzyme R protein C-terminal" evidence="1">
    <location>
        <begin position="5"/>
        <end position="78"/>
    </location>
</feature>
<proteinExistence type="predicted"/>
<protein>
    <recommendedName>
        <fullName evidence="1">Type I restriction enzyme R protein C-terminal domain-containing protein</fullName>
    </recommendedName>
</protein>
<name>A0A918TJZ8_9BACT</name>
<accession>A0A918TJZ8</accession>
<comment type="caution">
    <text evidence="2">The sequence shown here is derived from an EMBL/GenBank/DDBJ whole genome shotgun (WGS) entry which is preliminary data.</text>
</comment>
<keyword evidence="3" id="KW-1185">Reference proteome</keyword>
<dbReference type="Gene3D" id="1.20.58.910">
    <property type="match status" value="1"/>
</dbReference>
<reference evidence="2" key="2">
    <citation type="submission" date="2020-09" db="EMBL/GenBank/DDBJ databases">
        <authorList>
            <person name="Sun Q."/>
            <person name="Kim S."/>
        </authorList>
    </citation>
    <scope>NUCLEOTIDE SEQUENCE</scope>
    <source>
        <strain evidence="2">KCTC 12988</strain>
    </source>
</reference>
<dbReference type="EMBL" id="BMXI01000003">
    <property type="protein sequence ID" value="GHC45379.1"/>
    <property type="molecule type" value="Genomic_DNA"/>
</dbReference>
<organism evidence="2 3">
    <name type="scientific">Roseibacillus persicicus</name>
    <dbReference type="NCBI Taxonomy" id="454148"/>
    <lineage>
        <taxon>Bacteria</taxon>
        <taxon>Pseudomonadati</taxon>
        <taxon>Verrucomicrobiota</taxon>
        <taxon>Verrucomicrobiia</taxon>
        <taxon>Verrucomicrobiales</taxon>
        <taxon>Verrucomicrobiaceae</taxon>
        <taxon>Roseibacillus</taxon>
    </lineage>
</organism>
<dbReference type="Proteomes" id="UP000644507">
    <property type="component" value="Unassembled WGS sequence"/>
</dbReference>
<dbReference type="Pfam" id="PF12008">
    <property type="entry name" value="EcoR124_C"/>
    <property type="match status" value="1"/>
</dbReference>
<reference evidence="2" key="1">
    <citation type="journal article" date="2014" name="Int. J. Syst. Evol. Microbiol.">
        <title>Complete genome sequence of Corynebacterium casei LMG S-19264T (=DSM 44701T), isolated from a smear-ripened cheese.</title>
        <authorList>
            <consortium name="US DOE Joint Genome Institute (JGI-PGF)"/>
            <person name="Walter F."/>
            <person name="Albersmeier A."/>
            <person name="Kalinowski J."/>
            <person name="Ruckert C."/>
        </authorList>
    </citation>
    <scope>NUCLEOTIDE SEQUENCE</scope>
    <source>
        <strain evidence="2">KCTC 12988</strain>
    </source>
</reference>
<sequence>MGSLKFVKIFRKLMRLRNILESFSEFEDDDPPLPAQRFAEYRSTYLDLYDKVKTDNQTEKASILENIDFERGLIHRDDKALIDPDIVNIIDHPVGILERSPTRKRLTQKIVDFVETFIRGIAA</sequence>
<dbReference type="InterPro" id="IPR022625">
    <property type="entry name" value="TypeI_RM_Rsu_C"/>
</dbReference>
<dbReference type="AlphaFoldDB" id="A0A918TJZ8"/>
<evidence type="ECO:0000259" key="1">
    <source>
        <dbReference type="Pfam" id="PF12008"/>
    </source>
</evidence>